<organism evidence="1 2">
    <name type="scientific">Tectimicrobiota bacterium</name>
    <dbReference type="NCBI Taxonomy" id="2528274"/>
    <lineage>
        <taxon>Bacteria</taxon>
        <taxon>Pseudomonadati</taxon>
        <taxon>Nitrospinota/Tectimicrobiota group</taxon>
        <taxon>Candidatus Tectimicrobiota</taxon>
    </lineage>
</organism>
<dbReference type="InterPro" id="IPR051200">
    <property type="entry name" value="Host-pathogen_enzymatic-act"/>
</dbReference>
<proteinExistence type="predicted"/>
<dbReference type="SUPFAM" id="SSF51004">
    <property type="entry name" value="C-terminal (heme d1) domain of cytochrome cd1-nitrite reductase"/>
    <property type="match status" value="1"/>
</dbReference>
<accession>A0A932GQW9</accession>
<dbReference type="InterPro" id="IPR011048">
    <property type="entry name" value="Haem_d1_sf"/>
</dbReference>
<protein>
    <submittedName>
        <fullName evidence="1">YncE family protein</fullName>
    </submittedName>
</protein>
<reference evidence="1" key="1">
    <citation type="submission" date="2020-07" db="EMBL/GenBank/DDBJ databases">
        <title>Huge and variable diversity of episymbiotic CPR bacteria and DPANN archaea in groundwater ecosystems.</title>
        <authorList>
            <person name="He C.Y."/>
            <person name="Keren R."/>
            <person name="Whittaker M."/>
            <person name="Farag I.F."/>
            <person name="Doudna J."/>
            <person name="Cate J.H.D."/>
            <person name="Banfield J.F."/>
        </authorList>
    </citation>
    <scope>NUCLEOTIDE SEQUENCE</scope>
    <source>
        <strain evidence="1">NC_groundwater_717_Ag_S-0.2um_59_8</strain>
    </source>
</reference>
<dbReference type="AlphaFoldDB" id="A0A932GQW9"/>
<dbReference type="PANTHER" id="PTHR47197">
    <property type="entry name" value="PROTEIN NIRF"/>
    <property type="match status" value="1"/>
</dbReference>
<dbReference type="PANTHER" id="PTHR47197:SF3">
    <property type="entry name" value="DIHYDRO-HEME D1 DEHYDROGENASE"/>
    <property type="match status" value="1"/>
</dbReference>
<name>A0A932GQW9_UNCTE</name>
<gene>
    <name evidence="1" type="ORF">HYY65_11015</name>
</gene>
<comment type="caution">
    <text evidence="1">The sequence shown here is derived from an EMBL/GenBank/DDBJ whole genome shotgun (WGS) entry which is preliminary data.</text>
</comment>
<evidence type="ECO:0000313" key="1">
    <source>
        <dbReference type="EMBL" id="MBI3015567.1"/>
    </source>
</evidence>
<sequence length="376" mass="40269">MHSWVWGVVLAVAAAALVTACAGLGGYGVGAPKSYEVWIPDQGYDKVIIYTATEGDGEVRISKSGEIILAPPGPQPTVAPHILLFGPGYKRAYVAGVRAGGMFVVDAEQRKVVTRIPTGRTAHAATPSWDGSRIWVANVGDNNLVEVVAQGDTYTKGRTIPTDPRPSCAFWSRDDSTFWVVTGGPANAPPDQAGTVTVVDAKGGHVTKVIQPIGRDGCAVVPSYDERWLYASSPTQFTVADAKTGQIVRKIQPSGKDGHGFMPTPDGKYILLAVRQGDSVDVLDARTHERLRTVPVGSRPDLFDLSPSGRYAFVSRRGKPVTGDPHVVAGSESGFAVLDTQTWRVVAKVRAEGENSDIHGIATRPSGFWNWMRARR</sequence>
<dbReference type="InterPro" id="IPR015943">
    <property type="entry name" value="WD40/YVTN_repeat-like_dom_sf"/>
</dbReference>
<dbReference type="EMBL" id="JACPSX010000212">
    <property type="protein sequence ID" value="MBI3015567.1"/>
    <property type="molecule type" value="Genomic_DNA"/>
</dbReference>
<dbReference type="Proteomes" id="UP000741360">
    <property type="component" value="Unassembled WGS sequence"/>
</dbReference>
<dbReference type="Gene3D" id="2.130.10.10">
    <property type="entry name" value="YVTN repeat-like/Quinoprotein amine dehydrogenase"/>
    <property type="match status" value="2"/>
</dbReference>
<evidence type="ECO:0000313" key="2">
    <source>
        <dbReference type="Proteomes" id="UP000741360"/>
    </source>
</evidence>